<keyword evidence="4" id="KW-0239">DNA-directed DNA polymerase</keyword>
<evidence type="ECO:0000256" key="2">
    <source>
        <dbReference type="ARBA" id="ARBA00022695"/>
    </source>
</evidence>
<sequence>MEEKMFYFLYGNSPMIEFETEKITDEILEKYPNIIPKFFDCSLKEENEFLSALQINSIFKTVDFLVLKRSENLKSSGIQKLFKSIKNYSLDEKNIIIIYNVPIQYGKVVSDYELTKVSIKLIEELATFKDCTMIKESKATLNYVKQNLNITEKDAKNFIELLGDDYYHIKNETNKVANFLEGQPYSFEKIKNLISIDKDYNMKDLIENFLKTKNFSDILSFLEKNKDSYLGFIYMLTDELINLLKLTSLIKSGKISKNMNYNIFKELYNDFSDLFIGKNFKAQHPYTIFLKLNSFENFSEEFLEKRLKELLEIEYKVKSGERDIDIETEVFLGKFFNSKIFK</sequence>
<dbReference type="Pfam" id="PF21694">
    <property type="entry name" value="DNA_pol3_delta_C"/>
    <property type="match status" value="1"/>
</dbReference>
<dbReference type="InterPro" id="IPR048466">
    <property type="entry name" value="DNA_pol3_delta-like_C"/>
</dbReference>
<keyword evidence="3" id="KW-0235">DNA replication</keyword>
<protein>
    <submittedName>
        <fullName evidence="6">DNA polymerase III, delta subunit</fullName>
    </submittedName>
</protein>
<dbReference type="Proteomes" id="UP000003643">
    <property type="component" value="Unassembled WGS sequence"/>
</dbReference>
<evidence type="ECO:0000313" key="6">
    <source>
        <dbReference type="EMBL" id="EFG94817.1"/>
    </source>
</evidence>
<dbReference type="Gene3D" id="1.20.272.10">
    <property type="match status" value="1"/>
</dbReference>
<dbReference type="PANTHER" id="PTHR34388">
    <property type="entry name" value="DNA POLYMERASE III SUBUNIT DELTA"/>
    <property type="match status" value="1"/>
</dbReference>
<evidence type="ECO:0000256" key="3">
    <source>
        <dbReference type="ARBA" id="ARBA00022705"/>
    </source>
</evidence>
<dbReference type="GO" id="GO:0006261">
    <property type="term" value="P:DNA-templated DNA replication"/>
    <property type="evidence" value="ECO:0007669"/>
    <property type="project" value="TreeGrafter"/>
</dbReference>
<evidence type="ECO:0000313" key="7">
    <source>
        <dbReference type="Proteomes" id="UP000003643"/>
    </source>
</evidence>
<evidence type="ECO:0000259" key="5">
    <source>
        <dbReference type="Pfam" id="PF21694"/>
    </source>
</evidence>
<evidence type="ECO:0000256" key="1">
    <source>
        <dbReference type="ARBA" id="ARBA00022679"/>
    </source>
</evidence>
<proteinExistence type="predicted"/>
<feature type="domain" description="DNA polymerase III delta subunit-like C-terminal" evidence="5">
    <location>
        <begin position="212"/>
        <end position="334"/>
    </location>
</feature>
<dbReference type="EMBL" id="ADVK01000045">
    <property type="protein sequence ID" value="EFG94817.1"/>
    <property type="molecule type" value="Genomic_DNA"/>
</dbReference>
<dbReference type="GO" id="GO:0009360">
    <property type="term" value="C:DNA polymerase III complex"/>
    <property type="evidence" value="ECO:0007669"/>
    <property type="project" value="TreeGrafter"/>
</dbReference>
<gene>
    <name evidence="6" type="ORF">HMPREF0397_1593</name>
</gene>
<name>D5REF8_FUSN2</name>
<keyword evidence="1" id="KW-0808">Transferase</keyword>
<reference evidence="6 7" key="1">
    <citation type="submission" date="2010-04" db="EMBL/GenBank/DDBJ databases">
        <authorList>
            <person name="Qin X."/>
            <person name="Bachman B."/>
            <person name="Battles P."/>
            <person name="Bell A."/>
            <person name="Bess C."/>
            <person name="Bickham C."/>
            <person name="Chaboub L."/>
            <person name="Chen D."/>
            <person name="Coyle M."/>
            <person name="Deiros D.R."/>
            <person name="Dinh H."/>
            <person name="Forbes L."/>
            <person name="Fowler G."/>
            <person name="Francisco L."/>
            <person name="Fu Q."/>
            <person name="Gubbala S."/>
            <person name="Hale W."/>
            <person name="Han Y."/>
            <person name="Hemphill L."/>
            <person name="Highlander S.K."/>
            <person name="Hirani K."/>
            <person name="Hogues M."/>
            <person name="Jackson L."/>
            <person name="Jakkamsetti A."/>
            <person name="Javaid M."/>
            <person name="Jiang H."/>
            <person name="Korchina V."/>
            <person name="Kovar C."/>
            <person name="Lara F."/>
            <person name="Lee S."/>
            <person name="Mata R."/>
            <person name="Mathew T."/>
            <person name="Moen C."/>
            <person name="Morales K."/>
            <person name="Munidasa M."/>
            <person name="Nazareth L."/>
            <person name="Ngo R."/>
            <person name="Nguyen L."/>
            <person name="Okwuonu G."/>
            <person name="Ongeri F."/>
            <person name="Patil S."/>
            <person name="Petrosino J."/>
            <person name="Pham C."/>
            <person name="Pham P."/>
            <person name="Pu L.-L."/>
            <person name="Puazo M."/>
            <person name="Raj R."/>
            <person name="Reid J."/>
            <person name="Rouhana J."/>
            <person name="Saada N."/>
            <person name="Shang Y."/>
            <person name="Simmons D."/>
            <person name="Thornton R."/>
            <person name="Warren J."/>
            <person name="Weissenberger G."/>
            <person name="Zhang J."/>
            <person name="Zhang L."/>
            <person name="Zhou C."/>
            <person name="Zhu D."/>
            <person name="Muzny D."/>
            <person name="Worley K."/>
            <person name="Gibbs R."/>
        </authorList>
    </citation>
    <scope>NUCLEOTIDE SEQUENCE [LARGE SCALE GENOMIC DNA]</scope>
    <source>
        <strain evidence="7">ATCC 23726 / VPI 4351</strain>
    </source>
</reference>
<dbReference type="GO" id="GO:0003887">
    <property type="term" value="F:DNA-directed DNA polymerase activity"/>
    <property type="evidence" value="ECO:0007669"/>
    <property type="project" value="UniProtKB-KW"/>
</dbReference>
<dbReference type="GO" id="GO:0003677">
    <property type="term" value="F:DNA binding"/>
    <property type="evidence" value="ECO:0007669"/>
    <property type="project" value="InterPro"/>
</dbReference>
<organism evidence="6 7">
    <name type="scientific">Fusobacterium nucleatum subsp. nucleatum (strain ATCC 23726 / VPI 4351)</name>
    <dbReference type="NCBI Taxonomy" id="525283"/>
    <lineage>
        <taxon>Bacteria</taxon>
        <taxon>Fusobacteriati</taxon>
        <taxon>Fusobacteriota</taxon>
        <taxon>Fusobacteriia</taxon>
        <taxon>Fusobacteriales</taxon>
        <taxon>Fusobacteriaceae</taxon>
        <taxon>Fusobacterium</taxon>
    </lineage>
</organism>
<dbReference type="PANTHER" id="PTHR34388:SF1">
    <property type="entry name" value="DNA POLYMERASE III SUBUNIT DELTA"/>
    <property type="match status" value="1"/>
</dbReference>
<evidence type="ECO:0000256" key="4">
    <source>
        <dbReference type="ARBA" id="ARBA00022932"/>
    </source>
</evidence>
<dbReference type="AlphaFoldDB" id="D5REF8"/>
<keyword evidence="2" id="KW-0548">Nucleotidyltransferase</keyword>
<accession>D5REF8</accession>
<dbReference type="InterPro" id="IPR005790">
    <property type="entry name" value="DNA_polIII_delta"/>
</dbReference>
<comment type="caution">
    <text evidence="6">The sequence shown here is derived from an EMBL/GenBank/DDBJ whole genome shotgun (WGS) entry which is preliminary data.</text>
</comment>